<dbReference type="InterPro" id="IPR014722">
    <property type="entry name" value="Rib_uL2_dom2"/>
</dbReference>
<dbReference type="CDD" id="cd06089">
    <property type="entry name" value="KOW_RPL26"/>
    <property type="match status" value="1"/>
</dbReference>
<dbReference type="Proteomes" id="UP000011668">
    <property type="component" value="Unassembled WGS sequence"/>
</dbReference>
<keyword evidence="6" id="KW-1185">Reference proteome</keyword>
<feature type="region of interest" description="Disordered" evidence="4">
    <location>
        <begin position="24"/>
        <end position="44"/>
    </location>
</feature>
<evidence type="ECO:0000313" key="5">
    <source>
        <dbReference type="EMBL" id="ELU45918.1"/>
    </source>
</evidence>
<sequence length="386" mass="44133">MNSRFITDSRVTRDFRHLVQGPSFRQRGSRFPTKLTTSPNHPKPSDRIKYWNIVPGDTVRVVRGAHAENKKHEVLSVDKTRSLVYLKEITVSWGHGETASRVSKPIHYSNLQLYLGVYELSDKNGQVYATRISTSKPVYIPAARRWFWRRYAAGTSPQIPTPEGVAPRKNRTEIRWPEPKKRVLPTVGTLMDELEITWTPADVSEHTKYPPYFHIPAPASQQRISASQKALAVKARAVQDAYIAGRLVASAPMEQYLARELSNPHSRAKKQQRWQEAKEERDRLRVRFMKAAKEARKTGGMSTLIPGKQHLLTIKQAAKEGIFLFEAHVREADKARRAERAEQRGAVAKLERKKVRKARKAKKIEESLRNLVLEDAKNQVLPTTQT</sequence>
<protein>
    <recommendedName>
        <fullName evidence="7">KOW domain-containing protein</fullName>
    </recommendedName>
</protein>
<evidence type="ECO:0008006" key="7">
    <source>
        <dbReference type="Google" id="ProtNLM"/>
    </source>
</evidence>
<dbReference type="GO" id="GO:0003723">
    <property type="term" value="F:RNA binding"/>
    <property type="evidence" value="ECO:0007669"/>
    <property type="project" value="InterPro"/>
</dbReference>
<dbReference type="InterPro" id="IPR041988">
    <property type="entry name" value="Ribosomal_uL24_KOW"/>
</dbReference>
<dbReference type="InterPro" id="IPR008991">
    <property type="entry name" value="Translation_prot_SH3-like_sf"/>
</dbReference>
<dbReference type="HOGENOM" id="CLU_055001_0_0_1"/>
<dbReference type="STRING" id="983506.L8XA02"/>
<accession>L8XA02</accession>
<dbReference type="OrthoDB" id="359154at2759"/>
<evidence type="ECO:0000313" key="6">
    <source>
        <dbReference type="Proteomes" id="UP000011668"/>
    </source>
</evidence>
<evidence type="ECO:0000256" key="1">
    <source>
        <dbReference type="ARBA" id="ARBA00010618"/>
    </source>
</evidence>
<gene>
    <name evidence="5" type="ORF">AG1IA_00060</name>
</gene>
<comment type="similarity">
    <text evidence="1">Belongs to the universal ribosomal protein uL24 family.</text>
</comment>
<evidence type="ECO:0000256" key="3">
    <source>
        <dbReference type="ARBA" id="ARBA00023274"/>
    </source>
</evidence>
<comment type="caution">
    <text evidence="5">The sequence shown here is derived from an EMBL/GenBank/DDBJ whole genome shotgun (WGS) entry which is preliminary data.</text>
</comment>
<dbReference type="SUPFAM" id="SSF50104">
    <property type="entry name" value="Translation proteins SH3-like domain"/>
    <property type="match status" value="1"/>
</dbReference>
<keyword evidence="2" id="KW-0689">Ribosomal protein</keyword>
<dbReference type="Gene3D" id="2.30.30.30">
    <property type="match status" value="1"/>
</dbReference>
<organism evidence="5 6">
    <name type="scientific">Thanatephorus cucumeris (strain AG1-IA)</name>
    <name type="common">Rice sheath blight fungus</name>
    <name type="synonym">Rhizoctonia solani</name>
    <dbReference type="NCBI Taxonomy" id="983506"/>
    <lineage>
        <taxon>Eukaryota</taxon>
        <taxon>Fungi</taxon>
        <taxon>Dikarya</taxon>
        <taxon>Basidiomycota</taxon>
        <taxon>Agaricomycotina</taxon>
        <taxon>Agaricomycetes</taxon>
        <taxon>Cantharellales</taxon>
        <taxon>Ceratobasidiaceae</taxon>
        <taxon>Rhizoctonia</taxon>
        <taxon>Rhizoctonia solani AG-1</taxon>
    </lineage>
</organism>
<name>L8XA02_THACA</name>
<evidence type="ECO:0000256" key="2">
    <source>
        <dbReference type="ARBA" id="ARBA00022980"/>
    </source>
</evidence>
<keyword evidence="3" id="KW-0687">Ribonucleoprotein</keyword>
<dbReference type="EMBL" id="AFRT01000017">
    <property type="protein sequence ID" value="ELU45918.1"/>
    <property type="molecule type" value="Genomic_DNA"/>
</dbReference>
<dbReference type="GO" id="GO:0005840">
    <property type="term" value="C:ribosome"/>
    <property type="evidence" value="ECO:0007669"/>
    <property type="project" value="UniProtKB-KW"/>
</dbReference>
<evidence type="ECO:0000256" key="4">
    <source>
        <dbReference type="SAM" id="MobiDB-lite"/>
    </source>
</evidence>
<dbReference type="OMA" id="RIPWPKV"/>
<reference evidence="5 6" key="1">
    <citation type="journal article" date="2013" name="Nat. Commun.">
        <title>The evolution and pathogenic mechanisms of the rice sheath blight pathogen.</title>
        <authorList>
            <person name="Zheng A."/>
            <person name="Lin R."/>
            <person name="Xu L."/>
            <person name="Qin P."/>
            <person name="Tang C."/>
            <person name="Ai P."/>
            <person name="Zhang D."/>
            <person name="Liu Y."/>
            <person name="Sun Z."/>
            <person name="Feng H."/>
            <person name="Wang Y."/>
            <person name="Chen Y."/>
            <person name="Liang X."/>
            <person name="Fu R."/>
            <person name="Li Q."/>
            <person name="Zhang J."/>
            <person name="Yu X."/>
            <person name="Xie Z."/>
            <person name="Ding L."/>
            <person name="Guan P."/>
            <person name="Tang J."/>
            <person name="Liang Y."/>
            <person name="Wang S."/>
            <person name="Deng Q."/>
            <person name="Li S."/>
            <person name="Zhu J."/>
            <person name="Wang L."/>
            <person name="Liu H."/>
            <person name="Li P."/>
        </authorList>
    </citation>
    <scope>NUCLEOTIDE SEQUENCE [LARGE SCALE GENOMIC DNA]</scope>
    <source>
        <strain evidence="6">AG-1 IA</strain>
    </source>
</reference>
<dbReference type="AlphaFoldDB" id="L8XA02"/>
<dbReference type="GO" id="GO:1990904">
    <property type="term" value="C:ribonucleoprotein complex"/>
    <property type="evidence" value="ECO:0007669"/>
    <property type="project" value="UniProtKB-KW"/>
</dbReference>
<proteinExistence type="inferred from homology"/>